<dbReference type="RefSeq" id="WP_232895472.1">
    <property type="nucleotide sequence ID" value="NZ_JAJSRL010000084.1"/>
</dbReference>
<feature type="region of interest" description="Disordered" evidence="1">
    <location>
        <begin position="300"/>
        <end position="333"/>
    </location>
</feature>
<reference evidence="3" key="1">
    <citation type="submission" date="2023-06" db="EMBL/GenBank/DDBJ databases">
        <title>MBL-encoding genomic islands in Pseudomonas spp. in Poland.</title>
        <authorList>
            <person name="Urbanowicz P."/>
            <person name="Izdebski R."/>
            <person name="Biedrzycka M."/>
            <person name="Gniadkowski M."/>
        </authorList>
    </citation>
    <scope>NUCLEOTIDE SEQUENCE</scope>
    <source>
        <strain evidence="3">NMI5768_13</strain>
    </source>
</reference>
<protein>
    <submittedName>
        <fullName evidence="3">Transposase</fullName>
    </submittedName>
</protein>
<evidence type="ECO:0000259" key="2">
    <source>
        <dbReference type="Pfam" id="PF04986"/>
    </source>
</evidence>
<gene>
    <name evidence="3" type="ORF">LU674_006890</name>
</gene>
<evidence type="ECO:0000313" key="4">
    <source>
        <dbReference type="Proteomes" id="UP001165439"/>
    </source>
</evidence>
<dbReference type="GO" id="GO:0003677">
    <property type="term" value="F:DNA binding"/>
    <property type="evidence" value="ECO:0007669"/>
    <property type="project" value="InterPro"/>
</dbReference>
<dbReference type="InterPro" id="IPR007069">
    <property type="entry name" value="Transposase_32"/>
</dbReference>
<dbReference type="EMBL" id="JAJSRF020000001">
    <property type="protein sequence ID" value="MDM3952071.1"/>
    <property type="molecule type" value="Genomic_DNA"/>
</dbReference>
<dbReference type="Proteomes" id="UP001165439">
    <property type="component" value="Unassembled WGS sequence"/>
</dbReference>
<feature type="compositionally biased region" description="Basic and acidic residues" evidence="1">
    <location>
        <begin position="320"/>
        <end position="333"/>
    </location>
</feature>
<evidence type="ECO:0000256" key="1">
    <source>
        <dbReference type="SAM" id="MobiDB-lite"/>
    </source>
</evidence>
<sequence>MSIRHSPAIAVVVPADSIVSKTARRNAITSTPTSVIEFNASIDHPLMRPGMAEVASPHILNTALAGFISIPHPASVGFGSALNLNIHFHMLWLDGVYVEATELPRRELRLHRARAPTTAQLTQLAATIAHRVCRHLTRKGWLEGEGESAFLADSAAGDDSMDGLRMSSITYRIATGRDAGCKVVTLQTLPGDAGSLEGEAGKVGGFSLHAGVAAEAHESHKLEKLCRYITRPAISEKRLSIALQGRVRYQLKTPWRNGTTHVEWDPVDFIAKLAALVPPPRAHLTRFHGVFAPNANLRAQLTPSGRGKRPAGDAAPVDVSAHDAPRSPEEKRRAMSWAQRLKRVFSIDVTACVHCGGTVRIVASIEEPTAIRAILAHFEKHGAREEAHYRPAARAPPVQAA</sequence>
<accession>A0AAW7HEH2</accession>
<organism evidence="3 4">
    <name type="scientific">Pseudomonas alloputida</name>
    <dbReference type="NCBI Taxonomy" id="1940621"/>
    <lineage>
        <taxon>Bacteria</taxon>
        <taxon>Pseudomonadati</taxon>
        <taxon>Pseudomonadota</taxon>
        <taxon>Gammaproteobacteria</taxon>
        <taxon>Pseudomonadales</taxon>
        <taxon>Pseudomonadaceae</taxon>
        <taxon>Pseudomonas</taxon>
    </lineage>
</organism>
<proteinExistence type="predicted"/>
<name>A0AAW7HEH2_9PSED</name>
<dbReference type="Pfam" id="PF04986">
    <property type="entry name" value="Y2_Tnp"/>
    <property type="match status" value="1"/>
</dbReference>
<evidence type="ECO:0000313" key="3">
    <source>
        <dbReference type="EMBL" id="MDM3952071.1"/>
    </source>
</evidence>
<dbReference type="GO" id="GO:0004803">
    <property type="term" value="F:transposase activity"/>
    <property type="evidence" value="ECO:0007669"/>
    <property type="project" value="InterPro"/>
</dbReference>
<feature type="domain" description="Transposase IS801/IS1294" evidence="2">
    <location>
        <begin position="78"/>
        <end position="293"/>
    </location>
</feature>
<dbReference type="GO" id="GO:0006313">
    <property type="term" value="P:DNA transposition"/>
    <property type="evidence" value="ECO:0007669"/>
    <property type="project" value="InterPro"/>
</dbReference>
<comment type="caution">
    <text evidence="3">The sequence shown here is derived from an EMBL/GenBank/DDBJ whole genome shotgun (WGS) entry which is preliminary data.</text>
</comment>
<dbReference type="AlphaFoldDB" id="A0AAW7HEH2"/>